<dbReference type="InterPro" id="IPR003115">
    <property type="entry name" value="ParB_N"/>
</dbReference>
<dbReference type="GO" id="GO:0005694">
    <property type="term" value="C:chromosome"/>
    <property type="evidence" value="ECO:0007669"/>
    <property type="project" value="TreeGrafter"/>
</dbReference>
<dbReference type="SUPFAM" id="SSF52540">
    <property type="entry name" value="P-loop containing nucleoside triphosphate hydrolases"/>
    <property type="match status" value="1"/>
</dbReference>
<keyword evidence="2" id="KW-0159">Chromosome partition</keyword>
<keyword evidence="3" id="KW-0238">DNA-binding</keyword>
<dbReference type="FunFam" id="3.40.50.300:FF:000285">
    <property type="entry name" value="Sporulation initiation inhibitor Soj"/>
    <property type="match status" value="1"/>
</dbReference>
<comment type="caution">
    <text evidence="5">The sequence shown here is derived from an EMBL/GenBank/DDBJ whole genome shotgun (WGS) entry which is preliminary data.</text>
</comment>
<comment type="similarity">
    <text evidence="1">Belongs to the ParB family.</text>
</comment>
<dbReference type="Pfam" id="PF05076">
    <property type="entry name" value="SUFU"/>
    <property type="match status" value="1"/>
</dbReference>
<dbReference type="GO" id="GO:0003677">
    <property type="term" value="F:DNA binding"/>
    <property type="evidence" value="ECO:0007669"/>
    <property type="project" value="UniProtKB-KW"/>
</dbReference>
<feature type="domain" description="ParB-like N-terminal" evidence="4">
    <location>
        <begin position="302"/>
        <end position="392"/>
    </location>
</feature>
<dbReference type="SUPFAM" id="SSF110849">
    <property type="entry name" value="ParB/Sulfiredoxin"/>
    <property type="match status" value="1"/>
</dbReference>
<evidence type="ECO:0000256" key="3">
    <source>
        <dbReference type="ARBA" id="ARBA00023125"/>
    </source>
</evidence>
<dbReference type="CDD" id="cd02042">
    <property type="entry name" value="ParAB_family"/>
    <property type="match status" value="1"/>
</dbReference>
<dbReference type="InterPro" id="IPR050336">
    <property type="entry name" value="Chromosome_partition/occlusion"/>
</dbReference>
<dbReference type="FunFam" id="1.10.10.2830:FF:000001">
    <property type="entry name" value="Chromosome partitioning protein ParB"/>
    <property type="match status" value="1"/>
</dbReference>
<dbReference type="Gene3D" id="3.40.50.300">
    <property type="entry name" value="P-loop containing nucleotide triphosphate hydrolases"/>
    <property type="match status" value="1"/>
</dbReference>
<sequence length="843" mass="92189">MARIIAIANQKGGVGKTTTAVNLAASLANAPKRVLLVDLDSQGNATMGSGVDKRELVSSTYDLLLGESSAADVRVQTAEGYDLLPGNIDLTAAEIQLMAQSEREQRLKRALAPIRDEYDYILIDCPPALSLLTLNALAAADSVIVPMQCEYYALEGLSALVETIEALRANLNPALEIEGVLRTMFDVRNNLANAVSAELTEHFGDRVFRTIVPRNVRLAEAPSHGQSIVGYDRASRGGVAYLGLAGEIIRRNNERNKASKAPAAKKRGLGRGLDALLGPKGSVSQVQASTAVIEPLPGEVLRKLPVGQLQPGKYQPRREMDQGKLSELADSIKSQGVIQPILVRQLPAGNFEIVAGERRWRASQLAGLDEVPVVVRELEDRTVIAMALIENIQREDLNPLEEAEALQRLISEFTLTHAEAAEAVGRSRAAVSNLLRLLELPIAIRLLLETRRLEMGHARALLTLAPELASKLAQEAADEGWSVREVERRAQAFAAGKVPSNRPQPVAKVQQADIASLETELSEVLGTSVAINHGRGGKGKLIIHYANLDTLDGVLERLLSWEYGLFLPCSVDCRERTAARAGGRIVHRRWAAPPRGSSREQDMTIEIDDVSPGGSPILVHNREKDFTPAQGESHIEEISAHIERHLGPISGVFHEIISDIVHIDVHVVPATDECPYLRLVTSGMSDLPMAVPDEVDAPRHMELMMTLPADWPITQDAFEDERNYWPVRLLKTLARLPHEYDTWLGFGHTIPNGHPSEPYAPGVGFDGAIVLPPVTTPDDFGTLELEDGTTIEFMAIVPLYPEEMDLKLKKDSETLLDRFDAKNIQDVIQPGRTNVAKKRFGLF</sequence>
<gene>
    <name evidence="5" type="ORF">H2204_014763</name>
</gene>
<dbReference type="InterPro" id="IPR057240">
    <property type="entry name" value="ParB_dimer_C"/>
</dbReference>
<dbReference type="PANTHER" id="PTHR33375">
    <property type="entry name" value="CHROMOSOME-PARTITIONING PROTEIN PARB-RELATED"/>
    <property type="match status" value="1"/>
</dbReference>
<dbReference type="PANTHER" id="PTHR33375:SF1">
    <property type="entry name" value="CHROMOSOME-PARTITIONING PROTEIN PARB-RELATED"/>
    <property type="match status" value="1"/>
</dbReference>
<dbReference type="NCBIfam" id="TIGR00180">
    <property type="entry name" value="parB_part"/>
    <property type="match status" value="1"/>
</dbReference>
<name>A0AA38XHV3_9EURO</name>
<dbReference type="AlphaFoldDB" id="A0AA38XHV3"/>
<dbReference type="Pfam" id="PF13614">
    <property type="entry name" value="AAA_31"/>
    <property type="match status" value="1"/>
</dbReference>
<dbReference type="GO" id="GO:0007059">
    <property type="term" value="P:chromosome segregation"/>
    <property type="evidence" value="ECO:0007669"/>
    <property type="project" value="UniProtKB-KW"/>
</dbReference>
<dbReference type="FunFam" id="3.90.1530.30:FF:000001">
    <property type="entry name" value="Chromosome partitioning protein ParB"/>
    <property type="match status" value="1"/>
</dbReference>
<reference evidence="5" key="1">
    <citation type="submission" date="2022-10" db="EMBL/GenBank/DDBJ databases">
        <title>Culturing micro-colonial fungi from biological soil crusts in the Mojave desert and describing Neophaeococcomyces mojavensis, and introducing the new genera and species Taxawa tesnikishii.</title>
        <authorList>
            <person name="Kurbessoian T."/>
            <person name="Stajich J.E."/>
        </authorList>
    </citation>
    <scope>NUCLEOTIDE SEQUENCE</scope>
    <source>
        <strain evidence="5">TK_35</strain>
    </source>
</reference>
<dbReference type="Pfam" id="PF23552">
    <property type="entry name" value="ParB_C"/>
    <property type="match status" value="1"/>
</dbReference>
<dbReference type="InterPro" id="IPR025669">
    <property type="entry name" value="AAA_dom"/>
</dbReference>
<dbReference type="SMART" id="SM00470">
    <property type="entry name" value="ParB"/>
    <property type="match status" value="1"/>
</dbReference>
<accession>A0AA38XHV3</accession>
<protein>
    <recommendedName>
        <fullName evidence="4">ParB-like N-terminal domain-containing protein</fullName>
    </recommendedName>
</protein>
<dbReference type="GO" id="GO:0045881">
    <property type="term" value="P:positive regulation of sporulation resulting in formation of a cellular spore"/>
    <property type="evidence" value="ECO:0007669"/>
    <property type="project" value="TreeGrafter"/>
</dbReference>
<dbReference type="InterPro" id="IPR020941">
    <property type="entry name" value="SUFU-like_domain"/>
</dbReference>
<dbReference type="InterPro" id="IPR027417">
    <property type="entry name" value="P-loop_NTPase"/>
</dbReference>
<dbReference type="Pfam" id="PF17762">
    <property type="entry name" value="HTH_ParB"/>
    <property type="match status" value="1"/>
</dbReference>
<dbReference type="Gene3D" id="1.10.10.2830">
    <property type="match status" value="1"/>
</dbReference>
<dbReference type="CDD" id="cd16393">
    <property type="entry name" value="SPO0J_N"/>
    <property type="match status" value="1"/>
</dbReference>
<evidence type="ECO:0000256" key="2">
    <source>
        <dbReference type="ARBA" id="ARBA00022829"/>
    </source>
</evidence>
<dbReference type="Gene3D" id="3.90.1530.30">
    <property type="match status" value="1"/>
</dbReference>
<dbReference type="InterPro" id="IPR041468">
    <property type="entry name" value="HTH_ParB/Spo0J"/>
</dbReference>
<evidence type="ECO:0000256" key="1">
    <source>
        <dbReference type="ARBA" id="ARBA00006295"/>
    </source>
</evidence>
<dbReference type="InterPro" id="IPR004437">
    <property type="entry name" value="ParB/RepB/Spo0J"/>
</dbReference>
<evidence type="ECO:0000259" key="4">
    <source>
        <dbReference type="SMART" id="SM00470"/>
    </source>
</evidence>
<proteinExistence type="inferred from homology"/>
<dbReference type="Pfam" id="PF02195">
    <property type="entry name" value="ParB_N"/>
    <property type="match status" value="1"/>
</dbReference>
<dbReference type="InterPro" id="IPR036086">
    <property type="entry name" value="ParB/Sulfiredoxin_sf"/>
</dbReference>
<organism evidence="5">
    <name type="scientific">Knufia peltigerae</name>
    <dbReference type="NCBI Taxonomy" id="1002370"/>
    <lineage>
        <taxon>Eukaryota</taxon>
        <taxon>Fungi</taxon>
        <taxon>Dikarya</taxon>
        <taxon>Ascomycota</taxon>
        <taxon>Pezizomycotina</taxon>
        <taxon>Eurotiomycetes</taxon>
        <taxon>Chaetothyriomycetidae</taxon>
        <taxon>Chaetothyriales</taxon>
        <taxon>Trichomeriaceae</taxon>
        <taxon>Knufia</taxon>
    </lineage>
</organism>
<evidence type="ECO:0000313" key="5">
    <source>
        <dbReference type="EMBL" id="KAJ9613646.1"/>
    </source>
</evidence>
<dbReference type="EMBL" id="JAPDRN010000201">
    <property type="protein sequence ID" value="KAJ9613646.1"/>
    <property type="molecule type" value="Genomic_DNA"/>
</dbReference>